<name>A0ABW2EKS4_9BACI</name>
<feature type="transmembrane region" description="Helical" evidence="2">
    <location>
        <begin position="186"/>
        <end position="208"/>
    </location>
</feature>
<feature type="transmembrane region" description="Helical" evidence="2">
    <location>
        <begin position="917"/>
        <end position="937"/>
    </location>
</feature>
<feature type="transmembrane region" description="Helical" evidence="2">
    <location>
        <begin position="379"/>
        <end position="396"/>
    </location>
</feature>
<feature type="transmembrane region" description="Helical" evidence="2">
    <location>
        <begin position="248"/>
        <end position="266"/>
    </location>
</feature>
<feature type="transmembrane region" description="Helical" evidence="2">
    <location>
        <begin position="972"/>
        <end position="990"/>
    </location>
</feature>
<keyword evidence="4" id="KW-1185">Reference proteome</keyword>
<feature type="transmembrane region" description="Helical" evidence="2">
    <location>
        <begin position="408"/>
        <end position="427"/>
    </location>
</feature>
<feature type="transmembrane region" description="Helical" evidence="2">
    <location>
        <begin position="629"/>
        <end position="646"/>
    </location>
</feature>
<feature type="transmembrane region" description="Helical" evidence="2">
    <location>
        <begin position="1078"/>
        <end position="1095"/>
    </location>
</feature>
<feature type="transmembrane region" description="Helical" evidence="2">
    <location>
        <begin position="490"/>
        <end position="508"/>
    </location>
</feature>
<feature type="transmembrane region" description="Helical" evidence="2">
    <location>
        <begin position="996"/>
        <end position="1015"/>
    </location>
</feature>
<feature type="transmembrane region" description="Helical" evidence="2">
    <location>
        <begin position="884"/>
        <end position="905"/>
    </location>
</feature>
<feature type="transmembrane region" description="Helical" evidence="2">
    <location>
        <begin position="432"/>
        <end position="449"/>
    </location>
</feature>
<feature type="transmembrane region" description="Helical" evidence="2">
    <location>
        <begin position="348"/>
        <end position="367"/>
    </location>
</feature>
<feature type="transmembrane region" description="Helical" evidence="2">
    <location>
        <begin position="762"/>
        <end position="784"/>
    </location>
</feature>
<feature type="transmembrane region" description="Helical" evidence="2">
    <location>
        <begin position="100"/>
        <end position="123"/>
    </location>
</feature>
<feature type="transmembrane region" description="Helical" evidence="2">
    <location>
        <begin position="1027"/>
        <end position="1045"/>
    </location>
</feature>
<dbReference type="RefSeq" id="WP_204709246.1">
    <property type="nucleotide sequence ID" value="NZ_JBHSZV010000034.1"/>
</dbReference>
<feature type="transmembrane region" description="Helical" evidence="2">
    <location>
        <begin position="514"/>
        <end position="530"/>
    </location>
</feature>
<feature type="transmembrane region" description="Helical" evidence="2">
    <location>
        <begin position="129"/>
        <end position="148"/>
    </location>
</feature>
<feature type="transmembrane region" description="Helical" evidence="2">
    <location>
        <begin position="943"/>
        <end position="960"/>
    </location>
</feature>
<protein>
    <recommendedName>
        <fullName evidence="5">DUF2157 domain-containing protein</fullName>
    </recommendedName>
</protein>
<keyword evidence="2" id="KW-1133">Transmembrane helix</keyword>
<feature type="transmembrane region" description="Helical" evidence="2">
    <location>
        <begin position="569"/>
        <end position="591"/>
    </location>
</feature>
<keyword evidence="2" id="KW-0472">Membrane</keyword>
<sequence>MSERSNREREESFHRELENLKNNKYITEQDYIRLFEAHKNYLNNQQESVNVNNRNRKILNSNDEVIKDDDIREKPQKTPESKKMKPKKQVSKEQVRERNITWSLILGVVLLLISGLFVATSQWDQMESGLKVFSIFFVSLFFLGLSFLSRKYLKINQTSFAFLTLGSLLIPIAIFAIGYFELWGSYLSIIGEGRYVLGLMGALIPLPLYVRNAFQHKSRLFVWISFIFLSLSFAFVLGSLKLSVDTDYLFLMLYNAVLLFLYVRLKEHKKLMLFTKEMPLYVQANLILSTLMMMFLFEVEIFYSFNLLLTASLYMAMVFVYKTKEYQFVFSALFAYSVYQLVEHTTLQSIDTIIYASVGIIYLGFAYAGRQHDFIKTSFLYTSGVISFFAFIYVSYQGILIQSEEGSVLLMLAYLVVALNYGVLAFLVRQLIFQYLTPAFIYAAFWQLWLMTEIPNLHLEMFMFGVGTGMLLFIGVFSTHIWLKPIKDSSFYTAVIVMVLCVWFGAYVYRYGETSLMLFVVGVLAYIVARQADRKEVIVSSIWLQPVSWFLAHILLYELLVSNVQNMQMYYGSSLHFATGALILIGVSVGYQKIKQQDFSNSNFYVGQGVYLFAILLLLDGGVGGVDSLRSLLLFIGAGLFTWLVLRTKIKHLWMLPSLTILALYMSLIPVLSLDLFSHVVTFMMFAPVLLIVISTYGSRKWPELKSYFFWTAHVTLIPLIGLILVNQIYQPTISPIILIVPMAVYVYSTIFSEIEWKVKSFLYLGLAVLFGFVKTVSPFYNWFTTIPTVYSWLVASIIFSVIWFIVPSAWKKRIEWFIIPFSILGLFTVIYQGGLSYNEMFLVIGYLVINCFFIERRKWSIVNFIPLSATLFMWDQYRESVTSGMLLLLLVLSFVILVGVGRILYDRIVIYREKRLDIDSYSWVALTYTVFMATFIEWGDPVWIKITPLLLLGFWFILNRLRWGNLKMERVFETLGVVSFYSTYLLIVHEYKENLPDLIIAELQSLPLIGVLIFIRNHTWKDYRGVLSHVQLGLLLFISAYLVVDAIQNHTIWDAWIIGGLSLLSMIVGMQLRIKSYFFVGMGVLIFNVIYQTKPYWGNMPWWAYLLITGFLLIGIASYNEWQKQQNHKPIDTRLKKIWNALKRWN</sequence>
<evidence type="ECO:0000313" key="4">
    <source>
        <dbReference type="Proteomes" id="UP001596410"/>
    </source>
</evidence>
<feature type="transmembrane region" description="Helical" evidence="2">
    <location>
        <begin position="461"/>
        <end position="483"/>
    </location>
</feature>
<dbReference type="EMBL" id="JBHSZV010000034">
    <property type="protein sequence ID" value="MFC7062875.1"/>
    <property type="molecule type" value="Genomic_DNA"/>
</dbReference>
<feature type="transmembrane region" description="Helical" evidence="2">
    <location>
        <begin position="790"/>
        <end position="807"/>
    </location>
</feature>
<feature type="transmembrane region" description="Helical" evidence="2">
    <location>
        <begin position="1101"/>
        <end position="1120"/>
    </location>
</feature>
<comment type="caution">
    <text evidence="3">The sequence shown here is derived from an EMBL/GenBank/DDBJ whole genome shotgun (WGS) entry which is preliminary data.</text>
</comment>
<evidence type="ECO:0008006" key="5">
    <source>
        <dbReference type="Google" id="ProtNLM"/>
    </source>
</evidence>
<feature type="compositionally biased region" description="Basic and acidic residues" evidence="1">
    <location>
        <begin position="68"/>
        <end position="83"/>
    </location>
</feature>
<gene>
    <name evidence="3" type="ORF">ACFQIC_13610</name>
</gene>
<evidence type="ECO:0000256" key="2">
    <source>
        <dbReference type="SAM" id="Phobius"/>
    </source>
</evidence>
<feature type="transmembrane region" description="Helical" evidence="2">
    <location>
        <begin position="537"/>
        <end position="557"/>
    </location>
</feature>
<dbReference type="Proteomes" id="UP001596410">
    <property type="component" value="Unassembled WGS sequence"/>
</dbReference>
<feature type="transmembrane region" description="Helical" evidence="2">
    <location>
        <begin position="220"/>
        <end position="242"/>
    </location>
</feature>
<reference evidence="4" key="1">
    <citation type="journal article" date="2019" name="Int. J. Syst. Evol. Microbiol.">
        <title>The Global Catalogue of Microorganisms (GCM) 10K type strain sequencing project: providing services to taxonomists for standard genome sequencing and annotation.</title>
        <authorList>
            <consortium name="The Broad Institute Genomics Platform"/>
            <consortium name="The Broad Institute Genome Sequencing Center for Infectious Disease"/>
            <person name="Wu L."/>
            <person name="Ma J."/>
        </authorList>
    </citation>
    <scope>NUCLEOTIDE SEQUENCE [LARGE SCALE GENOMIC DNA]</scope>
    <source>
        <strain evidence="4">CGMCC 4.1621</strain>
    </source>
</reference>
<feature type="transmembrane region" description="Helical" evidence="2">
    <location>
        <begin position="303"/>
        <end position="321"/>
    </location>
</feature>
<feature type="transmembrane region" description="Helical" evidence="2">
    <location>
        <begin position="603"/>
        <end position="623"/>
    </location>
</feature>
<proteinExistence type="predicted"/>
<feature type="transmembrane region" description="Helical" evidence="2">
    <location>
        <begin position="709"/>
        <end position="730"/>
    </location>
</feature>
<feature type="transmembrane region" description="Helical" evidence="2">
    <location>
        <begin position="736"/>
        <end position="755"/>
    </location>
</feature>
<feature type="transmembrane region" description="Helical" evidence="2">
    <location>
        <begin position="677"/>
        <end position="697"/>
    </location>
</feature>
<evidence type="ECO:0000313" key="3">
    <source>
        <dbReference type="EMBL" id="MFC7062875.1"/>
    </source>
</evidence>
<organism evidence="3 4">
    <name type="scientific">Halobacillus seohaensis</name>
    <dbReference type="NCBI Taxonomy" id="447421"/>
    <lineage>
        <taxon>Bacteria</taxon>
        <taxon>Bacillati</taxon>
        <taxon>Bacillota</taxon>
        <taxon>Bacilli</taxon>
        <taxon>Bacillales</taxon>
        <taxon>Bacillaceae</taxon>
        <taxon>Halobacillus</taxon>
    </lineage>
</organism>
<feature type="region of interest" description="Disordered" evidence="1">
    <location>
        <begin position="68"/>
        <end position="92"/>
    </location>
</feature>
<evidence type="ECO:0000256" key="1">
    <source>
        <dbReference type="SAM" id="MobiDB-lite"/>
    </source>
</evidence>
<feature type="transmembrane region" description="Helical" evidence="2">
    <location>
        <begin position="653"/>
        <end position="671"/>
    </location>
</feature>
<feature type="transmembrane region" description="Helical" evidence="2">
    <location>
        <begin position="1051"/>
        <end position="1071"/>
    </location>
</feature>
<feature type="transmembrane region" description="Helical" evidence="2">
    <location>
        <begin position="160"/>
        <end position="180"/>
    </location>
</feature>
<accession>A0ABW2EKS4</accession>
<keyword evidence="2" id="KW-0812">Transmembrane</keyword>
<feature type="transmembrane region" description="Helical" evidence="2">
    <location>
        <begin position="814"/>
        <end position="832"/>
    </location>
</feature>